<proteinExistence type="predicted"/>
<dbReference type="PROSITE" id="PS51831">
    <property type="entry name" value="HD"/>
    <property type="match status" value="1"/>
</dbReference>
<protein>
    <submittedName>
        <fullName evidence="4">HDIG domain</fullName>
    </submittedName>
</protein>
<dbReference type="InterPro" id="IPR006674">
    <property type="entry name" value="HD_domain"/>
</dbReference>
<dbReference type="Pfam" id="PF13487">
    <property type="entry name" value="HD_5"/>
    <property type="match status" value="1"/>
</dbReference>
<dbReference type="EMBL" id="CYHG01000003">
    <property type="protein sequence ID" value="CUB03361.1"/>
    <property type="molecule type" value="Genomic_DNA"/>
</dbReference>
<organism evidence="4 5">
    <name type="scientific">Marinomonas fungiae</name>
    <dbReference type="NCBI Taxonomy" id="1137284"/>
    <lineage>
        <taxon>Bacteria</taxon>
        <taxon>Pseudomonadati</taxon>
        <taxon>Pseudomonadota</taxon>
        <taxon>Gammaproteobacteria</taxon>
        <taxon>Oceanospirillales</taxon>
        <taxon>Oceanospirillaceae</taxon>
        <taxon>Marinomonas</taxon>
    </lineage>
</organism>
<dbReference type="InterPro" id="IPR037522">
    <property type="entry name" value="HD_GYP_dom"/>
</dbReference>
<keyword evidence="1" id="KW-0472">Membrane</keyword>
<dbReference type="Proteomes" id="UP000182769">
    <property type="component" value="Unassembled WGS sequence"/>
</dbReference>
<dbReference type="InterPro" id="IPR052020">
    <property type="entry name" value="Cyclic_di-GMP/3'3'-cGAMP_PDE"/>
</dbReference>
<evidence type="ECO:0000259" key="3">
    <source>
        <dbReference type="PROSITE" id="PS51832"/>
    </source>
</evidence>
<name>A0A0K6IJU7_9GAMM</name>
<dbReference type="CDD" id="cd00077">
    <property type="entry name" value="HDc"/>
    <property type="match status" value="1"/>
</dbReference>
<feature type="transmembrane region" description="Helical" evidence="1">
    <location>
        <begin position="12"/>
        <end position="30"/>
    </location>
</feature>
<dbReference type="STRING" id="1137284.GCA_001418205_01211"/>
<dbReference type="PANTHER" id="PTHR45228">
    <property type="entry name" value="CYCLIC DI-GMP PHOSPHODIESTERASE TM_0186-RELATED"/>
    <property type="match status" value="1"/>
</dbReference>
<dbReference type="SUPFAM" id="SSF109604">
    <property type="entry name" value="HD-domain/PDEase-like"/>
    <property type="match status" value="1"/>
</dbReference>
<evidence type="ECO:0000259" key="2">
    <source>
        <dbReference type="PROSITE" id="PS51831"/>
    </source>
</evidence>
<dbReference type="Gene3D" id="1.10.3210.10">
    <property type="entry name" value="Hypothetical protein af1432"/>
    <property type="match status" value="1"/>
</dbReference>
<dbReference type="PROSITE" id="PS51832">
    <property type="entry name" value="HD_GYP"/>
    <property type="match status" value="1"/>
</dbReference>
<keyword evidence="1" id="KW-0812">Transmembrane</keyword>
<dbReference type="RefSeq" id="WP_055462320.1">
    <property type="nucleotide sequence ID" value="NZ_CYHG01000003.1"/>
</dbReference>
<dbReference type="SMART" id="SM00471">
    <property type="entry name" value="HDc"/>
    <property type="match status" value="1"/>
</dbReference>
<evidence type="ECO:0000313" key="4">
    <source>
        <dbReference type="EMBL" id="CUB03361.1"/>
    </source>
</evidence>
<dbReference type="InterPro" id="IPR006675">
    <property type="entry name" value="HDIG_dom"/>
</dbReference>
<sequence>MDFARRALQRIIFTGLFISLGAGAIAWFMAVENAERESVDLAMDVTRDTIIHFGLMEAKPERITAVAEQVTQSLVLDWFDIVELYDVEGRKLSESLTENGRKIEDELPHHDKPESLEPAYESIKTVNDGWVLRIFVPIETQNPDIWGYVEGVRVVPDWQKADIRHYSLMVALLSMGAVWLCALVIYPTIVYLNREHIRQSNEILKGNIDMMLALGKAIALRDSDTGAHNYRVAWMAVEIAEKVSLDTDQIKALILGSYLHDVGKIAISDTIMLKPGRLDENEMAIMKTHVEEGVRMVEGIKWLESAAPVIGSHHEKWDGSGYPKQLSGETIPLNARIFAIADVFDALCSERPYKKPFSYQEALNIIKEGRGSHFDPCLVDLFEGQARRFYDQLVGLDEVSCHRLIQHKIDRYFFGLR</sequence>
<reference evidence="5" key="1">
    <citation type="submission" date="2015-08" db="EMBL/GenBank/DDBJ databases">
        <authorList>
            <person name="Varghese N."/>
        </authorList>
    </citation>
    <scope>NUCLEOTIDE SEQUENCE [LARGE SCALE GENOMIC DNA]</scope>
    <source>
        <strain evidence="5">JCM 18476</strain>
    </source>
</reference>
<keyword evidence="5" id="KW-1185">Reference proteome</keyword>
<accession>A0A0K6IJU7</accession>
<dbReference type="GO" id="GO:0008081">
    <property type="term" value="F:phosphoric diester hydrolase activity"/>
    <property type="evidence" value="ECO:0007669"/>
    <property type="project" value="UniProtKB-ARBA"/>
</dbReference>
<evidence type="ECO:0000313" key="5">
    <source>
        <dbReference type="Proteomes" id="UP000182769"/>
    </source>
</evidence>
<dbReference type="NCBIfam" id="TIGR00277">
    <property type="entry name" value="HDIG"/>
    <property type="match status" value="1"/>
</dbReference>
<gene>
    <name evidence="4" type="ORF">Ga0061065_103212</name>
</gene>
<feature type="domain" description="HD" evidence="2">
    <location>
        <begin position="225"/>
        <end position="347"/>
    </location>
</feature>
<feature type="transmembrane region" description="Helical" evidence="1">
    <location>
        <begin position="166"/>
        <end position="192"/>
    </location>
</feature>
<evidence type="ECO:0000256" key="1">
    <source>
        <dbReference type="SAM" id="Phobius"/>
    </source>
</evidence>
<dbReference type="AlphaFoldDB" id="A0A0K6IJU7"/>
<dbReference type="InterPro" id="IPR003607">
    <property type="entry name" value="HD/PDEase_dom"/>
</dbReference>
<keyword evidence="1" id="KW-1133">Transmembrane helix</keyword>
<dbReference type="OrthoDB" id="9802066at2"/>
<feature type="domain" description="HD-GYP" evidence="3">
    <location>
        <begin position="203"/>
        <end position="398"/>
    </location>
</feature>